<feature type="transmembrane region" description="Helical" evidence="8">
    <location>
        <begin position="47"/>
        <end position="66"/>
    </location>
</feature>
<evidence type="ECO:0000256" key="7">
    <source>
        <dbReference type="SAM" id="MobiDB-lite"/>
    </source>
</evidence>
<feature type="transmembrane region" description="Helical" evidence="8">
    <location>
        <begin position="102"/>
        <end position="122"/>
    </location>
</feature>
<evidence type="ECO:0000256" key="4">
    <source>
        <dbReference type="ARBA" id="ARBA00022989"/>
    </source>
</evidence>
<dbReference type="PROSITE" id="PS50850">
    <property type="entry name" value="MFS"/>
    <property type="match status" value="1"/>
</dbReference>
<proteinExistence type="inferred from homology"/>
<keyword evidence="3 8" id="KW-0812">Transmembrane</keyword>
<dbReference type="InterPro" id="IPR011701">
    <property type="entry name" value="MFS"/>
</dbReference>
<comment type="similarity">
    <text evidence="2">Belongs to the major facilitator superfamily. Nitrate/nitrite porter (TC 2.A.1.8) family.</text>
</comment>
<feature type="transmembrane region" description="Helical" evidence="8">
    <location>
        <begin position="12"/>
        <end position="35"/>
    </location>
</feature>
<feature type="region of interest" description="Disordered" evidence="7">
    <location>
        <begin position="428"/>
        <end position="449"/>
    </location>
</feature>
<feature type="transmembrane region" description="Helical" evidence="8">
    <location>
        <begin position="247"/>
        <end position="268"/>
    </location>
</feature>
<dbReference type="InterPro" id="IPR020846">
    <property type="entry name" value="MFS_dom"/>
</dbReference>
<organism evidence="10 11">
    <name type="scientific">Marinobacterium aestuariivivens</name>
    <dbReference type="NCBI Taxonomy" id="1698799"/>
    <lineage>
        <taxon>Bacteria</taxon>
        <taxon>Pseudomonadati</taxon>
        <taxon>Pseudomonadota</taxon>
        <taxon>Gammaproteobacteria</taxon>
        <taxon>Oceanospirillales</taxon>
        <taxon>Oceanospirillaceae</taxon>
        <taxon>Marinobacterium</taxon>
    </lineage>
</organism>
<gene>
    <name evidence="10" type="ORF">ACFQDL_19620</name>
</gene>
<evidence type="ECO:0000256" key="6">
    <source>
        <dbReference type="ARBA" id="ARBA00023136"/>
    </source>
</evidence>
<feature type="compositionally biased region" description="Basic and acidic residues" evidence="7">
    <location>
        <begin position="433"/>
        <end position="449"/>
    </location>
</feature>
<feature type="transmembrane region" description="Helical" evidence="8">
    <location>
        <begin position="280"/>
        <end position="297"/>
    </location>
</feature>
<protein>
    <submittedName>
        <fullName evidence="10">Nitrate/nitrite transporter</fullName>
    </submittedName>
</protein>
<comment type="subcellular location">
    <subcellularLocation>
        <location evidence="1">Membrane</location>
        <topology evidence="1">Multi-pass membrane protein</topology>
    </subcellularLocation>
</comment>
<evidence type="ECO:0000313" key="11">
    <source>
        <dbReference type="Proteomes" id="UP001596422"/>
    </source>
</evidence>
<evidence type="ECO:0000256" key="8">
    <source>
        <dbReference type="SAM" id="Phobius"/>
    </source>
</evidence>
<feature type="transmembrane region" description="Helical" evidence="8">
    <location>
        <begin position="317"/>
        <end position="340"/>
    </location>
</feature>
<dbReference type="Proteomes" id="UP001596422">
    <property type="component" value="Unassembled WGS sequence"/>
</dbReference>
<feature type="transmembrane region" description="Helical" evidence="8">
    <location>
        <begin position="352"/>
        <end position="376"/>
    </location>
</feature>
<dbReference type="InterPro" id="IPR044772">
    <property type="entry name" value="NO3_transporter"/>
</dbReference>
<evidence type="ECO:0000256" key="1">
    <source>
        <dbReference type="ARBA" id="ARBA00004141"/>
    </source>
</evidence>
<dbReference type="Pfam" id="PF07690">
    <property type="entry name" value="MFS_1"/>
    <property type="match status" value="1"/>
</dbReference>
<dbReference type="SUPFAM" id="SSF103473">
    <property type="entry name" value="MFS general substrate transporter"/>
    <property type="match status" value="1"/>
</dbReference>
<keyword evidence="6 8" id="KW-0472">Membrane</keyword>
<dbReference type="PANTHER" id="PTHR23515">
    <property type="entry name" value="HIGH-AFFINITY NITRATE TRANSPORTER 2.3"/>
    <property type="match status" value="1"/>
</dbReference>
<feature type="transmembrane region" description="Helical" evidence="8">
    <location>
        <begin position="388"/>
        <end position="406"/>
    </location>
</feature>
<dbReference type="RefSeq" id="WP_379910493.1">
    <property type="nucleotide sequence ID" value="NZ_JBHSWE010000001.1"/>
</dbReference>
<dbReference type="Gene3D" id="1.20.1250.20">
    <property type="entry name" value="MFS general substrate transporter like domains"/>
    <property type="match status" value="2"/>
</dbReference>
<accession>A0ABW2A3N2</accession>
<evidence type="ECO:0000256" key="2">
    <source>
        <dbReference type="ARBA" id="ARBA00008432"/>
    </source>
</evidence>
<keyword evidence="5" id="KW-0534">Nitrate assimilation</keyword>
<dbReference type="EMBL" id="JBHSWE010000001">
    <property type="protein sequence ID" value="MFC6672025.1"/>
    <property type="molecule type" value="Genomic_DNA"/>
</dbReference>
<name>A0ABW2A3N2_9GAMM</name>
<comment type="caution">
    <text evidence="10">The sequence shown here is derived from an EMBL/GenBank/DDBJ whole genome shotgun (WGS) entry which is preliminary data.</text>
</comment>
<reference evidence="11" key="1">
    <citation type="journal article" date="2019" name="Int. J. Syst. Evol. Microbiol.">
        <title>The Global Catalogue of Microorganisms (GCM) 10K type strain sequencing project: providing services to taxonomists for standard genome sequencing and annotation.</title>
        <authorList>
            <consortium name="The Broad Institute Genomics Platform"/>
            <consortium name="The Broad Institute Genome Sequencing Center for Infectious Disease"/>
            <person name="Wu L."/>
            <person name="Ma J."/>
        </authorList>
    </citation>
    <scope>NUCLEOTIDE SEQUENCE [LARGE SCALE GENOMIC DNA]</scope>
    <source>
        <strain evidence="11">NBRC 111756</strain>
    </source>
</reference>
<feature type="transmembrane region" description="Helical" evidence="8">
    <location>
        <begin position="134"/>
        <end position="160"/>
    </location>
</feature>
<evidence type="ECO:0000256" key="3">
    <source>
        <dbReference type="ARBA" id="ARBA00022692"/>
    </source>
</evidence>
<evidence type="ECO:0000256" key="5">
    <source>
        <dbReference type="ARBA" id="ARBA00023063"/>
    </source>
</evidence>
<dbReference type="CDD" id="cd17341">
    <property type="entry name" value="MFS_NRT2_like"/>
    <property type="match status" value="1"/>
</dbReference>
<evidence type="ECO:0000259" key="9">
    <source>
        <dbReference type="PROSITE" id="PS50850"/>
    </source>
</evidence>
<feature type="domain" description="Major facilitator superfamily (MFS) profile" evidence="9">
    <location>
        <begin position="12"/>
        <end position="411"/>
    </location>
</feature>
<evidence type="ECO:0000313" key="10">
    <source>
        <dbReference type="EMBL" id="MFC6672025.1"/>
    </source>
</evidence>
<dbReference type="InterPro" id="IPR036259">
    <property type="entry name" value="MFS_trans_sf"/>
</dbReference>
<feature type="transmembrane region" description="Helical" evidence="8">
    <location>
        <begin position="217"/>
        <end position="235"/>
    </location>
</feature>
<sequence>MFANDQQQQTAAILMATLAFAACFAAWTLISVIGLQVKEELALSETQFGILVATPILTGALIRLPLGLLVERFGGRSLLLTLMLAISLPLYGLSRADSFGEYLLLGLGIGLAGGAFTLGIHFASAWSDPVHQGLAMGTIGAGNLGAALTNLMVPIIVMAYGWRTVPVVYAVVLALLALLFWSLTRDDPGQIRRRRESRALSLTTQLAPLRDARVWRFGLYYFFVFGGFVALTLWLPDYYHSHYGLDFSSASFLTLMFTVPGALTRIVGGWCADHVGARQVNWTVFWVCLVCLFFLSYPPTTMTIHGIDRDVTLSLEMPLPVFTALVTVVAVAMGFGKASVFRIIYDYYPERIGVVGGMVGAIGAVGGFVLPVMFGVAADVLGVRSSCFMLLYGLLALCMIAMYYGIAHDSRQRRLQEAIANNFLRESAMPDAEPQRRDAGAFEPEPRRG</sequence>
<keyword evidence="4 8" id="KW-1133">Transmembrane helix</keyword>
<feature type="transmembrane region" description="Helical" evidence="8">
    <location>
        <begin position="78"/>
        <end position="96"/>
    </location>
</feature>
<keyword evidence="11" id="KW-1185">Reference proteome</keyword>
<feature type="transmembrane region" description="Helical" evidence="8">
    <location>
        <begin position="166"/>
        <end position="184"/>
    </location>
</feature>